<sequence length="200" mass="22746">MNGLCVSVGEVFPRQMWTGFIKNTRGWLRIYKTSLSTFVVGYCRAKNSTKLLRLLLSVRVNSSTQLEIAKIINLSPELKILKSLSKRLAFQHLGLMKNIANWWYFDPVVFPNKPSLFAVIPEALLAIQSLAQKCHEIAVYLTTGTLEGDIERERVTLQGKSKQASTYYPYFYSKNVRSLSLIPQFSTLDTLSELTVQQMS</sequence>
<dbReference type="EMBL" id="JTCM02000055">
    <property type="protein sequence ID" value="NEU74993.1"/>
    <property type="molecule type" value="Genomic_DNA"/>
</dbReference>
<accession>A0A846HD59</accession>
<organism evidence="1 2">
    <name type="scientific">Hassallia byssoidea VB512170</name>
    <dbReference type="NCBI Taxonomy" id="1304833"/>
    <lineage>
        <taxon>Bacteria</taxon>
        <taxon>Bacillati</taxon>
        <taxon>Cyanobacteriota</taxon>
        <taxon>Cyanophyceae</taxon>
        <taxon>Nostocales</taxon>
        <taxon>Tolypothrichaceae</taxon>
        <taxon>Hassallia</taxon>
    </lineage>
</organism>
<proteinExistence type="predicted"/>
<dbReference type="Proteomes" id="UP000031549">
    <property type="component" value="Unassembled WGS sequence"/>
</dbReference>
<gene>
    <name evidence="1" type="ORF">PI95_021155</name>
</gene>
<evidence type="ECO:0000313" key="1">
    <source>
        <dbReference type="EMBL" id="NEU74993.1"/>
    </source>
</evidence>
<evidence type="ECO:0000313" key="2">
    <source>
        <dbReference type="Proteomes" id="UP000031549"/>
    </source>
</evidence>
<dbReference type="AlphaFoldDB" id="A0A846HD59"/>
<keyword evidence="2" id="KW-1185">Reference proteome</keyword>
<reference evidence="1 2" key="1">
    <citation type="journal article" date="2015" name="Genome Announc.">
        <title>Draft Genome Sequence of Cyanobacterium Hassallia byssoidea Strain VB512170, Isolated from Monuments in India.</title>
        <authorList>
            <person name="Singh D."/>
            <person name="Chandrababunaidu M.M."/>
            <person name="Panda A."/>
            <person name="Sen D."/>
            <person name="Bhattacharyya S."/>
            <person name="Adhikary S.P."/>
            <person name="Tripathy S."/>
        </authorList>
    </citation>
    <scope>NUCLEOTIDE SEQUENCE [LARGE SCALE GENOMIC DNA]</scope>
    <source>
        <strain evidence="1 2">VB512170</strain>
    </source>
</reference>
<protein>
    <submittedName>
        <fullName evidence="1">Uncharacterized protein</fullName>
    </submittedName>
</protein>
<name>A0A846HD59_9CYAN</name>
<comment type="caution">
    <text evidence="1">The sequence shown here is derived from an EMBL/GenBank/DDBJ whole genome shotgun (WGS) entry which is preliminary data.</text>
</comment>